<name>A0A5M9JTB3_MONFR</name>
<dbReference type="AlphaFoldDB" id="A0A5M9JTB3"/>
<feature type="chain" id="PRO_5024366610" description="Secreted protein" evidence="1">
    <location>
        <begin position="19"/>
        <end position="142"/>
    </location>
</feature>
<gene>
    <name evidence="2" type="ORF">EYC84_001874</name>
</gene>
<dbReference type="Proteomes" id="UP000322873">
    <property type="component" value="Unassembled WGS sequence"/>
</dbReference>
<feature type="signal peptide" evidence="1">
    <location>
        <begin position="1"/>
        <end position="18"/>
    </location>
</feature>
<protein>
    <recommendedName>
        <fullName evidence="4">Secreted protein</fullName>
    </recommendedName>
</protein>
<keyword evidence="3" id="KW-1185">Reference proteome</keyword>
<keyword evidence="1" id="KW-0732">Signal</keyword>
<dbReference type="EMBL" id="VICG01000005">
    <property type="protein sequence ID" value="KAA8571927.1"/>
    <property type="molecule type" value="Genomic_DNA"/>
</dbReference>
<accession>A0A5M9JTB3</accession>
<sequence>MLWFGLVLFGLLWYWALGARSEERGTERNGTKDLLDFTRHIRFAMYAQLRNTCDIILYMYTRYQRGSGSYSITCVSSSSSSSSCVAWQIYEEQATRNAGCKMQSAECGSLMLGRRYVEVFTLLCLGWCDMVQYGMVLLYARF</sequence>
<evidence type="ECO:0000313" key="2">
    <source>
        <dbReference type="EMBL" id="KAA8571927.1"/>
    </source>
</evidence>
<evidence type="ECO:0000313" key="3">
    <source>
        <dbReference type="Proteomes" id="UP000322873"/>
    </source>
</evidence>
<proteinExistence type="predicted"/>
<reference evidence="2 3" key="1">
    <citation type="submission" date="2019-06" db="EMBL/GenBank/DDBJ databases">
        <title>Genome Sequence of the Brown Rot Fungal Pathogen Monilinia fructicola.</title>
        <authorList>
            <person name="De Miccolis Angelini R.M."/>
            <person name="Landi L."/>
            <person name="Abate D."/>
            <person name="Pollastro S."/>
            <person name="Romanazzi G."/>
            <person name="Faretra F."/>
        </authorList>
    </citation>
    <scope>NUCLEOTIDE SEQUENCE [LARGE SCALE GENOMIC DNA]</scope>
    <source>
        <strain evidence="2 3">Mfrc123</strain>
    </source>
</reference>
<organism evidence="2 3">
    <name type="scientific">Monilinia fructicola</name>
    <name type="common">Brown rot fungus</name>
    <name type="synonym">Ciboria fructicola</name>
    <dbReference type="NCBI Taxonomy" id="38448"/>
    <lineage>
        <taxon>Eukaryota</taxon>
        <taxon>Fungi</taxon>
        <taxon>Dikarya</taxon>
        <taxon>Ascomycota</taxon>
        <taxon>Pezizomycotina</taxon>
        <taxon>Leotiomycetes</taxon>
        <taxon>Helotiales</taxon>
        <taxon>Sclerotiniaceae</taxon>
        <taxon>Monilinia</taxon>
    </lineage>
</organism>
<evidence type="ECO:0008006" key="4">
    <source>
        <dbReference type="Google" id="ProtNLM"/>
    </source>
</evidence>
<evidence type="ECO:0000256" key="1">
    <source>
        <dbReference type="SAM" id="SignalP"/>
    </source>
</evidence>
<comment type="caution">
    <text evidence="2">The sequence shown here is derived from an EMBL/GenBank/DDBJ whole genome shotgun (WGS) entry which is preliminary data.</text>
</comment>